<organism evidence="5 6">
    <name type="scientific">Dictyobacter alpinus</name>
    <dbReference type="NCBI Taxonomy" id="2014873"/>
    <lineage>
        <taxon>Bacteria</taxon>
        <taxon>Bacillati</taxon>
        <taxon>Chloroflexota</taxon>
        <taxon>Ktedonobacteria</taxon>
        <taxon>Ktedonobacterales</taxon>
        <taxon>Dictyobacteraceae</taxon>
        <taxon>Dictyobacter</taxon>
    </lineage>
</organism>
<dbReference type="Proteomes" id="UP000287171">
    <property type="component" value="Unassembled WGS sequence"/>
</dbReference>
<dbReference type="Pfam" id="PF01547">
    <property type="entry name" value="SBP_bac_1"/>
    <property type="match status" value="1"/>
</dbReference>
<evidence type="ECO:0000313" key="5">
    <source>
        <dbReference type="EMBL" id="GCE26086.1"/>
    </source>
</evidence>
<dbReference type="PANTHER" id="PTHR43649:SF31">
    <property type="entry name" value="SN-GLYCEROL-3-PHOSPHATE-BINDING PERIPLASMIC PROTEIN UGPB"/>
    <property type="match status" value="1"/>
</dbReference>
<comment type="similarity">
    <text evidence="2">Belongs to the bacterial solute-binding protein 1 family.</text>
</comment>
<evidence type="ECO:0000256" key="4">
    <source>
        <dbReference type="ARBA" id="ARBA00022729"/>
    </source>
</evidence>
<dbReference type="OrthoDB" id="9782846at2"/>
<sequence length="459" mass="49547">MENPQENLVHDFLAGRIGRRAFVGRAVALGVSLASVEAFVAACGGDSGSGGSSASIKWSNWANTGELARFKAFTEKYNKDHKTNVRYDYVPSANNNYFTKITTSLNGGVAPDAFYVGDGDIAKLVANKTVMELNSLLSSSKSKAKADDYLPGLWGAAKTKSGKIYGVPVDCNPLVLWFNKKVLNDAGIKTLPTDLYEQGKWTRPAFQEMIEKIHANGKQGFILEAWSLQFYAWCTTQGGKIYDQDGYGNFIAQDDPKSLEAFKWMADQIKKKTMIYAGSLPKGQGSDLAFIGNQVGFISVGRWDLPEFKTASGLQYDCVPFPSSTGTIAPAPVALAYMVINKKTKLQDQAFDFLTNYVSAEGQTFRLSGGGNAVPSIKSADTEKVVTEGNLPAHAKYLLDARNIGYGLFPAEGSAAALSDDIKTALEPVWLQGKDITTALAGVATMANPRIKAGQEKLD</sequence>
<comment type="subcellular location">
    <subcellularLocation>
        <location evidence="1">Cell envelope</location>
    </subcellularLocation>
</comment>
<dbReference type="GO" id="GO:0030313">
    <property type="term" value="C:cell envelope"/>
    <property type="evidence" value="ECO:0007669"/>
    <property type="project" value="UniProtKB-SubCell"/>
</dbReference>
<keyword evidence="4" id="KW-0732">Signal</keyword>
<dbReference type="InterPro" id="IPR050490">
    <property type="entry name" value="Bact_solute-bd_prot1"/>
</dbReference>
<keyword evidence="3" id="KW-0813">Transport</keyword>
<dbReference type="AlphaFoldDB" id="A0A402B418"/>
<proteinExistence type="inferred from homology"/>
<name>A0A402B418_9CHLR</name>
<evidence type="ECO:0000256" key="2">
    <source>
        <dbReference type="ARBA" id="ARBA00008520"/>
    </source>
</evidence>
<reference evidence="6" key="1">
    <citation type="submission" date="2018-12" db="EMBL/GenBank/DDBJ databases">
        <title>Tengunoibacter tsumagoiensis gen. nov., sp. nov., Dictyobacter kobayashii sp. nov., D. alpinus sp. nov., and D. joshuensis sp. nov. and description of Dictyobacteraceae fam. nov. within the order Ktedonobacterales isolated from Tengu-no-mugimeshi.</title>
        <authorList>
            <person name="Wang C.M."/>
            <person name="Zheng Y."/>
            <person name="Sakai Y."/>
            <person name="Toyoda A."/>
            <person name="Minakuchi Y."/>
            <person name="Abe K."/>
            <person name="Yokota A."/>
            <person name="Yabe S."/>
        </authorList>
    </citation>
    <scope>NUCLEOTIDE SEQUENCE [LARGE SCALE GENOMIC DNA]</scope>
    <source>
        <strain evidence="6">Uno16</strain>
    </source>
</reference>
<dbReference type="RefSeq" id="WP_126626592.1">
    <property type="nucleotide sequence ID" value="NZ_BIFT01000001.1"/>
</dbReference>
<dbReference type="InterPro" id="IPR006059">
    <property type="entry name" value="SBP"/>
</dbReference>
<evidence type="ECO:0000313" key="6">
    <source>
        <dbReference type="Proteomes" id="UP000287171"/>
    </source>
</evidence>
<dbReference type="SUPFAM" id="SSF53850">
    <property type="entry name" value="Periplasmic binding protein-like II"/>
    <property type="match status" value="1"/>
</dbReference>
<comment type="caution">
    <text evidence="5">The sequence shown here is derived from an EMBL/GenBank/DDBJ whole genome shotgun (WGS) entry which is preliminary data.</text>
</comment>
<protein>
    <submittedName>
        <fullName evidence="5">ABC transporter substrate-binding protein</fullName>
    </submittedName>
</protein>
<accession>A0A402B418</accession>
<dbReference type="PANTHER" id="PTHR43649">
    <property type="entry name" value="ARABINOSE-BINDING PROTEIN-RELATED"/>
    <property type="match status" value="1"/>
</dbReference>
<evidence type="ECO:0000256" key="3">
    <source>
        <dbReference type="ARBA" id="ARBA00022448"/>
    </source>
</evidence>
<dbReference type="EMBL" id="BIFT01000001">
    <property type="protein sequence ID" value="GCE26086.1"/>
    <property type="molecule type" value="Genomic_DNA"/>
</dbReference>
<gene>
    <name evidence="5" type="ORF">KDA_15700</name>
</gene>
<dbReference type="Gene3D" id="3.40.190.10">
    <property type="entry name" value="Periplasmic binding protein-like II"/>
    <property type="match status" value="1"/>
</dbReference>
<keyword evidence="6" id="KW-1185">Reference proteome</keyword>
<evidence type="ECO:0000256" key="1">
    <source>
        <dbReference type="ARBA" id="ARBA00004196"/>
    </source>
</evidence>